<organism evidence="11 12">
    <name type="scientific">Podila minutissima</name>
    <dbReference type="NCBI Taxonomy" id="64525"/>
    <lineage>
        <taxon>Eukaryota</taxon>
        <taxon>Fungi</taxon>
        <taxon>Fungi incertae sedis</taxon>
        <taxon>Mucoromycota</taxon>
        <taxon>Mortierellomycotina</taxon>
        <taxon>Mortierellomycetes</taxon>
        <taxon>Mortierellales</taxon>
        <taxon>Mortierellaceae</taxon>
        <taxon>Podila</taxon>
    </lineage>
</organism>
<evidence type="ECO:0000256" key="2">
    <source>
        <dbReference type="ARBA" id="ARBA00022448"/>
    </source>
</evidence>
<evidence type="ECO:0008006" key="13">
    <source>
        <dbReference type="Google" id="ProtNLM"/>
    </source>
</evidence>
<dbReference type="EMBL" id="JAAAUY010000385">
    <property type="protein sequence ID" value="KAF9330582.1"/>
    <property type="molecule type" value="Genomic_DNA"/>
</dbReference>
<keyword evidence="8" id="KW-0407">Ion channel</keyword>
<keyword evidence="2" id="KW-0813">Transport</keyword>
<dbReference type="GO" id="GO:0016020">
    <property type="term" value="C:membrane"/>
    <property type="evidence" value="ECO:0007669"/>
    <property type="project" value="UniProtKB-SubCell"/>
</dbReference>
<keyword evidence="3" id="KW-1003">Cell membrane</keyword>
<evidence type="ECO:0000313" key="12">
    <source>
        <dbReference type="Proteomes" id="UP000696485"/>
    </source>
</evidence>
<feature type="region of interest" description="Disordered" evidence="9">
    <location>
        <begin position="131"/>
        <end position="151"/>
    </location>
</feature>
<dbReference type="PANTHER" id="PTHR30266">
    <property type="entry name" value="MECHANOSENSITIVE CHANNEL MSCL"/>
    <property type="match status" value="1"/>
</dbReference>
<evidence type="ECO:0000256" key="6">
    <source>
        <dbReference type="ARBA" id="ARBA00023065"/>
    </source>
</evidence>
<sequence length="195" mass="21484">MPVIEKIKNASVWTEFKEFISQGSVLQLGVGIIIGGAFSSFLNSFVNDILSPPLGLIISGSNLENYFIVIRHGNTPGANYTSPAEAQADGAVTENVGRFIMTGINFLLVGVSLFLIVFSVNRIREYRKKRREAKKAAGLPENPEDKPDTQTCQWCNSTVPIKAVKCLFCTSFLHEKVPTELRNRQPQPALIELDG</sequence>
<protein>
    <recommendedName>
        <fullName evidence="13">Large-conductance mechanosensitive channel</fullName>
    </recommendedName>
</protein>
<dbReference type="PANTHER" id="PTHR30266:SF2">
    <property type="entry name" value="LARGE-CONDUCTANCE MECHANOSENSITIVE CHANNEL"/>
    <property type="match status" value="1"/>
</dbReference>
<evidence type="ECO:0000256" key="9">
    <source>
        <dbReference type="SAM" id="MobiDB-lite"/>
    </source>
</evidence>
<dbReference type="InterPro" id="IPR036019">
    <property type="entry name" value="MscL_channel"/>
</dbReference>
<feature type="transmembrane region" description="Helical" evidence="10">
    <location>
        <begin position="99"/>
        <end position="121"/>
    </location>
</feature>
<comment type="subcellular location">
    <subcellularLocation>
        <location evidence="1">Membrane</location>
        <topology evidence="1">Multi-pass membrane protein</topology>
    </subcellularLocation>
</comment>
<dbReference type="Proteomes" id="UP000696485">
    <property type="component" value="Unassembled WGS sequence"/>
</dbReference>
<keyword evidence="4 10" id="KW-0812">Transmembrane</keyword>
<evidence type="ECO:0000256" key="8">
    <source>
        <dbReference type="ARBA" id="ARBA00023303"/>
    </source>
</evidence>
<name>A0A9P5VLE7_9FUNG</name>
<evidence type="ECO:0000256" key="5">
    <source>
        <dbReference type="ARBA" id="ARBA00022989"/>
    </source>
</evidence>
<dbReference type="Pfam" id="PF01741">
    <property type="entry name" value="MscL"/>
    <property type="match status" value="1"/>
</dbReference>
<evidence type="ECO:0000256" key="10">
    <source>
        <dbReference type="SAM" id="Phobius"/>
    </source>
</evidence>
<comment type="caution">
    <text evidence="11">The sequence shown here is derived from an EMBL/GenBank/DDBJ whole genome shotgun (WGS) entry which is preliminary data.</text>
</comment>
<dbReference type="GO" id="GO:0008381">
    <property type="term" value="F:mechanosensitive monoatomic ion channel activity"/>
    <property type="evidence" value="ECO:0007669"/>
    <property type="project" value="InterPro"/>
</dbReference>
<dbReference type="InterPro" id="IPR001185">
    <property type="entry name" value="MS_channel"/>
</dbReference>
<accession>A0A9P5VLE7</accession>
<feature type="transmembrane region" description="Helical" evidence="10">
    <location>
        <begin position="25"/>
        <end position="46"/>
    </location>
</feature>
<evidence type="ECO:0000313" key="11">
    <source>
        <dbReference type="EMBL" id="KAF9330582.1"/>
    </source>
</evidence>
<dbReference type="AlphaFoldDB" id="A0A9P5VLE7"/>
<keyword evidence="7 10" id="KW-0472">Membrane</keyword>
<evidence type="ECO:0000256" key="1">
    <source>
        <dbReference type="ARBA" id="ARBA00004141"/>
    </source>
</evidence>
<keyword evidence="12" id="KW-1185">Reference proteome</keyword>
<keyword evidence="5 10" id="KW-1133">Transmembrane helix</keyword>
<evidence type="ECO:0000256" key="7">
    <source>
        <dbReference type="ARBA" id="ARBA00023136"/>
    </source>
</evidence>
<keyword evidence="6" id="KW-0406">Ion transport</keyword>
<dbReference type="Gene3D" id="1.10.1200.120">
    <property type="entry name" value="Large-conductance mechanosensitive channel, MscL, domain 1"/>
    <property type="match status" value="1"/>
</dbReference>
<evidence type="ECO:0000256" key="3">
    <source>
        <dbReference type="ARBA" id="ARBA00022475"/>
    </source>
</evidence>
<dbReference type="InterPro" id="IPR037673">
    <property type="entry name" value="MSC/AndL"/>
</dbReference>
<dbReference type="NCBIfam" id="TIGR00220">
    <property type="entry name" value="mscL"/>
    <property type="match status" value="1"/>
</dbReference>
<reference evidence="11" key="1">
    <citation type="journal article" date="2020" name="Fungal Divers.">
        <title>Resolving the Mortierellaceae phylogeny through synthesis of multi-gene phylogenetics and phylogenomics.</title>
        <authorList>
            <person name="Vandepol N."/>
            <person name="Liber J."/>
            <person name="Desiro A."/>
            <person name="Na H."/>
            <person name="Kennedy M."/>
            <person name="Barry K."/>
            <person name="Grigoriev I.V."/>
            <person name="Miller A.N."/>
            <person name="O'Donnell K."/>
            <person name="Stajich J.E."/>
            <person name="Bonito G."/>
        </authorList>
    </citation>
    <scope>NUCLEOTIDE SEQUENCE</scope>
    <source>
        <strain evidence="11">NVP1</strain>
    </source>
</reference>
<gene>
    <name evidence="11" type="ORF">BG006_006446</name>
</gene>
<evidence type="ECO:0000256" key="4">
    <source>
        <dbReference type="ARBA" id="ARBA00022692"/>
    </source>
</evidence>
<proteinExistence type="predicted"/>
<dbReference type="SUPFAM" id="SSF81330">
    <property type="entry name" value="Gated mechanosensitive channel"/>
    <property type="match status" value="1"/>
</dbReference>